<reference evidence="1" key="1">
    <citation type="submission" date="2016-06" db="EMBL/GenBank/DDBJ databases">
        <title>Complete Genome Sequence of Pandoraea faecigallinarum DSM-23572.</title>
        <authorList>
            <person name="Yong D."/>
            <person name="Ee R."/>
            <person name="Lim Y.-L."/>
            <person name="Yin W.-F."/>
            <person name="Chan K.-G."/>
        </authorList>
    </citation>
    <scope>NUCLEOTIDE SEQUENCE</scope>
    <source>
        <strain evidence="1">DSM 23572</strain>
    </source>
</reference>
<organism evidence="1 2">
    <name type="scientific">Pandoraea faecigallinarum</name>
    <dbReference type="NCBI Taxonomy" id="656179"/>
    <lineage>
        <taxon>Bacteria</taxon>
        <taxon>Pseudomonadati</taxon>
        <taxon>Pseudomonadota</taxon>
        <taxon>Betaproteobacteria</taxon>
        <taxon>Burkholderiales</taxon>
        <taxon>Burkholderiaceae</taxon>
        <taxon>Pandoraea</taxon>
    </lineage>
</organism>
<proteinExistence type="predicted"/>
<name>A0A0H3WN25_9BURK</name>
<keyword evidence="2" id="KW-1185">Reference proteome</keyword>
<dbReference type="AlphaFoldDB" id="A0A0H3WN25"/>
<sequence length="137" mass="15344">MTVAAVYSNDQEFYSESELLPRWLGALDDAQSEWNSHVMTMLTESEAGNVLVGRQPADPLVVEYQRKITAEIVGKLHILPAGYREKALEYIFHDASGAGKYVLSRTTLAQILDQFPEEERKMQRLIGFSGLGLLALE</sequence>
<accession>A0A0H3WN25</accession>
<gene>
    <name evidence="1" type="ORF">AB870_03070</name>
</gene>
<dbReference type="Proteomes" id="UP000035651">
    <property type="component" value="Chromosome"/>
</dbReference>
<dbReference type="EMBL" id="CP011807">
    <property type="protein sequence ID" value="AKM29334.1"/>
    <property type="molecule type" value="Genomic_DNA"/>
</dbReference>
<protein>
    <submittedName>
        <fullName evidence="1">Uncharacterized protein</fullName>
    </submittedName>
</protein>
<evidence type="ECO:0000313" key="1">
    <source>
        <dbReference type="EMBL" id="AKM29334.1"/>
    </source>
</evidence>
<dbReference type="KEGG" id="pfg:AB870_03070"/>
<evidence type="ECO:0000313" key="2">
    <source>
        <dbReference type="Proteomes" id="UP000035651"/>
    </source>
</evidence>
<dbReference type="PATRIC" id="fig|656179.3.peg.677"/>